<feature type="domain" description="Methyltransferase type 11" evidence="1">
    <location>
        <begin position="51"/>
        <end position="147"/>
    </location>
</feature>
<dbReference type="Proteomes" id="UP000011761">
    <property type="component" value="Unassembled WGS sequence"/>
</dbReference>
<dbReference type="eggNOG" id="KOG1269">
    <property type="taxonomic scope" value="Eukaryota"/>
</dbReference>
<keyword evidence="3" id="KW-1185">Reference proteome</keyword>
<dbReference type="GO" id="GO:0008757">
    <property type="term" value="F:S-adenosylmethionine-dependent methyltransferase activity"/>
    <property type="evidence" value="ECO:0007669"/>
    <property type="project" value="InterPro"/>
</dbReference>
<dbReference type="HOGENOM" id="CLU_057148_1_0_1"/>
<dbReference type="AlphaFoldDB" id="M2MWU3"/>
<evidence type="ECO:0000313" key="3">
    <source>
        <dbReference type="Proteomes" id="UP000011761"/>
    </source>
</evidence>
<dbReference type="GeneID" id="19117345"/>
<dbReference type="PANTHER" id="PTHR43591:SF24">
    <property type="entry name" value="2-METHOXY-6-POLYPRENYL-1,4-BENZOQUINOL METHYLASE, MITOCHONDRIAL"/>
    <property type="match status" value="1"/>
</dbReference>
<evidence type="ECO:0000259" key="1">
    <source>
        <dbReference type="Pfam" id="PF08241"/>
    </source>
</evidence>
<dbReference type="EMBL" id="KB445564">
    <property type="protein sequence ID" value="EMC91084.1"/>
    <property type="molecule type" value="Genomic_DNA"/>
</dbReference>
<dbReference type="SUPFAM" id="SSF53335">
    <property type="entry name" value="S-adenosyl-L-methionine-dependent methyltransferases"/>
    <property type="match status" value="1"/>
</dbReference>
<protein>
    <recommendedName>
        <fullName evidence="1">Methyltransferase type 11 domain-containing protein</fullName>
    </recommendedName>
</protein>
<dbReference type="Pfam" id="PF08241">
    <property type="entry name" value="Methyltransf_11"/>
    <property type="match status" value="1"/>
</dbReference>
<sequence>MSHPTTHNTYMPGYAAPQVRHHEWRTAENSCQFLLPTLTSLATNTPTLKLLDVGAGSGTISASLARYIPHGHITATDLSDEILQRAADYAKGKGVSNISFREANVYHLPFEDESFDVVHASMVLNHLDDPVAAYREMLRVCKPGGVVANRESDGRMYSYYPELPGIRKFLDLMVSSLKASGGDVTAGPKLVSWAMKAGARREQITASMGTWTYSTPEERQMWGGTMLERIKHGGMRTMALQHNLATESDMDEMARDWEAWIAAEDGVLGLMHGEILIRK</sequence>
<accession>M2MWU3</accession>
<dbReference type="OMA" id="LSFGTWC"/>
<dbReference type="InterPro" id="IPR029063">
    <property type="entry name" value="SAM-dependent_MTases_sf"/>
</dbReference>
<organism evidence="2 3">
    <name type="scientific">Baudoinia panamericana (strain UAMH 10762)</name>
    <name type="common">Angels' share fungus</name>
    <name type="synonym">Baudoinia compniacensis (strain UAMH 10762)</name>
    <dbReference type="NCBI Taxonomy" id="717646"/>
    <lineage>
        <taxon>Eukaryota</taxon>
        <taxon>Fungi</taxon>
        <taxon>Dikarya</taxon>
        <taxon>Ascomycota</taxon>
        <taxon>Pezizomycotina</taxon>
        <taxon>Dothideomycetes</taxon>
        <taxon>Dothideomycetidae</taxon>
        <taxon>Mycosphaerellales</taxon>
        <taxon>Teratosphaeriaceae</taxon>
        <taxon>Baudoinia</taxon>
    </lineage>
</organism>
<dbReference type="RefSeq" id="XP_007681523.1">
    <property type="nucleotide sequence ID" value="XM_007683333.1"/>
</dbReference>
<dbReference type="KEGG" id="bcom:BAUCODRAFT_80451"/>
<dbReference type="CDD" id="cd02440">
    <property type="entry name" value="AdoMet_MTases"/>
    <property type="match status" value="1"/>
</dbReference>
<dbReference type="OrthoDB" id="10017101at2759"/>
<dbReference type="Gene3D" id="3.40.50.150">
    <property type="entry name" value="Vaccinia Virus protein VP39"/>
    <property type="match status" value="1"/>
</dbReference>
<reference evidence="2 3" key="1">
    <citation type="journal article" date="2012" name="PLoS Pathog.">
        <title>Diverse lifestyles and strategies of plant pathogenesis encoded in the genomes of eighteen Dothideomycetes fungi.</title>
        <authorList>
            <person name="Ohm R.A."/>
            <person name="Feau N."/>
            <person name="Henrissat B."/>
            <person name="Schoch C.L."/>
            <person name="Horwitz B.A."/>
            <person name="Barry K.W."/>
            <person name="Condon B.J."/>
            <person name="Copeland A.C."/>
            <person name="Dhillon B."/>
            <person name="Glaser F."/>
            <person name="Hesse C.N."/>
            <person name="Kosti I."/>
            <person name="LaButti K."/>
            <person name="Lindquist E.A."/>
            <person name="Lucas S."/>
            <person name="Salamov A.A."/>
            <person name="Bradshaw R.E."/>
            <person name="Ciuffetti L."/>
            <person name="Hamelin R.C."/>
            <person name="Kema G.H.J."/>
            <person name="Lawrence C."/>
            <person name="Scott J.A."/>
            <person name="Spatafora J.W."/>
            <person name="Turgeon B.G."/>
            <person name="de Wit P.J.G.M."/>
            <person name="Zhong S."/>
            <person name="Goodwin S.B."/>
            <person name="Grigoriev I.V."/>
        </authorList>
    </citation>
    <scope>NUCLEOTIDE SEQUENCE [LARGE SCALE GENOMIC DNA]</scope>
    <source>
        <strain evidence="2 3">UAMH 10762</strain>
    </source>
</reference>
<proteinExistence type="predicted"/>
<name>M2MWU3_BAUPA</name>
<dbReference type="InterPro" id="IPR013216">
    <property type="entry name" value="Methyltransf_11"/>
</dbReference>
<gene>
    <name evidence="2" type="ORF">BAUCODRAFT_80451</name>
</gene>
<evidence type="ECO:0000313" key="2">
    <source>
        <dbReference type="EMBL" id="EMC91084.1"/>
    </source>
</evidence>
<dbReference type="PANTHER" id="PTHR43591">
    <property type="entry name" value="METHYLTRANSFERASE"/>
    <property type="match status" value="1"/>
</dbReference>